<reference evidence="1" key="1">
    <citation type="submission" date="2021-02" db="EMBL/GenBank/DDBJ databases">
        <authorList>
            <person name="Dougan E. K."/>
            <person name="Rhodes N."/>
            <person name="Thang M."/>
            <person name="Chan C."/>
        </authorList>
    </citation>
    <scope>NUCLEOTIDE SEQUENCE</scope>
</reference>
<keyword evidence="2" id="KW-1185">Reference proteome</keyword>
<dbReference type="OrthoDB" id="439758at2759"/>
<proteinExistence type="predicted"/>
<dbReference type="EMBL" id="CAJNIZ010000037">
    <property type="protein sequence ID" value="CAE7151897.1"/>
    <property type="molecule type" value="Genomic_DNA"/>
</dbReference>
<dbReference type="Proteomes" id="UP000649617">
    <property type="component" value="Unassembled WGS sequence"/>
</dbReference>
<evidence type="ECO:0000313" key="1">
    <source>
        <dbReference type="EMBL" id="CAE7151897.1"/>
    </source>
</evidence>
<name>A0A812ILI3_SYMPI</name>
<organism evidence="1 2">
    <name type="scientific">Symbiodinium pilosum</name>
    <name type="common">Dinoflagellate</name>
    <dbReference type="NCBI Taxonomy" id="2952"/>
    <lineage>
        <taxon>Eukaryota</taxon>
        <taxon>Sar</taxon>
        <taxon>Alveolata</taxon>
        <taxon>Dinophyceae</taxon>
        <taxon>Suessiales</taxon>
        <taxon>Symbiodiniaceae</taxon>
        <taxon>Symbiodinium</taxon>
    </lineage>
</organism>
<evidence type="ECO:0000313" key="2">
    <source>
        <dbReference type="Proteomes" id="UP000649617"/>
    </source>
</evidence>
<dbReference type="AlphaFoldDB" id="A0A812ILI3"/>
<comment type="caution">
    <text evidence="1">The sequence shown here is derived from an EMBL/GenBank/DDBJ whole genome shotgun (WGS) entry which is preliminary data.</text>
</comment>
<protein>
    <submittedName>
        <fullName evidence="1">Ankrd54 protein</fullName>
    </submittedName>
</protein>
<sequence>MVERAWSDKTTSRDLGLEEVLSELQRWNTNFNSSGPQRARERFAMLRAAPMAVAALAERPLLQTAVSADLQASFLPERPAFVTPTEMPAPSFGILCVLFHVFICKVPSAHVLRLMSCSATGFGTTLSMIAFDELRTLSAGFYDSGAPLLGDYSFVEKLLSRRKEVAAVCPLAVLQAILLQSERLLVSIYTSSSQSSEVHAAQFSEASQLNLEFNILQSWLQKRLGPNASTERITAPDSTSTASNMKESSSDWGWPLRAGWRRVGRYYDLLWQDVYDSREAWAKMDSPDVGELSDNLYHQLLSEVADVLESLEAEWWPCRGTLIALLRHGARSGTLSEGKVDMVERDIDLMVGVSDEEGFELLGRAIERNLLLKGWDRCWTKPSATFHHKYQFAVRRDLLYCMRTKPHMMLDVTSYITGEKEDSLPYVFVHRLCRGEGHEGREGAKAAKGEKPCFVLPDVGPLAPGGGTLPREAIYPLRRCWAFSRSVPCPNQPLQTLMAMSHSGLSTACIALPDTRGRHDKHSQRLAREGLNAKDLQILLDRAHALNSQDFQSMLPYFQNCSGLHETPFTPGEEKIRRSFVSLIDVVQLGNLRRNLRSNSHWSFGALCSAQLRKFWRPGRCLRWRRRQ</sequence>
<gene>
    <name evidence="1" type="primary">Ankrd54</name>
    <name evidence="1" type="ORF">SPIL2461_LOCUS226</name>
</gene>
<accession>A0A812ILI3</accession>